<evidence type="ECO:0000313" key="2">
    <source>
        <dbReference type="Proteomes" id="UP000000305"/>
    </source>
</evidence>
<proteinExistence type="predicted"/>
<gene>
    <name evidence="1" type="ORF">DAPPUDRAFT_253454</name>
</gene>
<sequence length="62" mass="7094">MQPHPANQKFDLEMADVLQFESTFHDCCPNMAVVETGCMTSAILLGNHSDITIQNKQYWYET</sequence>
<dbReference type="HOGENOM" id="CLU_2906345_0_0_1"/>
<organism evidence="1 2">
    <name type="scientific">Daphnia pulex</name>
    <name type="common">Water flea</name>
    <dbReference type="NCBI Taxonomy" id="6669"/>
    <lineage>
        <taxon>Eukaryota</taxon>
        <taxon>Metazoa</taxon>
        <taxon>Ecdysozoa</taxon>
        <taxon>Arthropoda</taxon>
        <taxon>Crustacea</taxon>
        <taxon>Branchiopoda</taxon>
        <taxon>Diplostraca</taxon>
        <taxon>Cladocera</taxon>
        <taxon>Anomopoda</taxon>
        <taxon>Daphniidae</taxon>
        <taxon>Daphnia</taxon>
    </lineage>
</organism>
<evidence type="ECO:0000313" key="1">
    <source>
        <dbReference type="EMBL" id="EFX73211.1"/>
    </source>
</evidence>
<dbReference type="InParanoid" id="E9H4V6"/>
<dbReference type="Proteomes" id="UP000000305">
    <property type="component" value="Unassembled WGS sequence"/>
</dbReference>
<reference evidence="1 2" key="1">
    <citation type="journal article" date="2011" name="Science">
        <title>The ecoresponsive genome of Daphnia pulex.</title>
        <authorList>
            <person name="Colbourne J.K."/>
            <person name="Pfrender M.E."/>
            <person name="Gilbert D."/>
            <person name="Thomas W.K."/>
            <person name="Tucker A."/>
            <person name="Oakley T.H."/>
            <person name="Tokishita S."/>
            <person name="Aerts A."/>
            <person name="Arnold G.J."/>
            <person name="Basu M.K."/>
            <person name="Bauer D.J."/>
            <person name="Caceres C.E."/>
            <person name="Carmel L."/>
            <person name="Casola C."/>
            <person name="Choi J.H."/>
            <person name="Detter J.C."/>
            <person name="Dong Q."/>
            <person name="Dusheyko S."/>
            <person name="Eads B.D."/>
            <person name="Frohlich T."/>
            <person name="Geiler-Samerotte K.A."/>
            <person name="Gerlach D."/>
            <person name="Hatcher P."/>
            <person name="Jogdeo S."/>
            <person name="Krijgsveld J."/>
            <person name="Kriventseva E.V."/>
            <person name="Kultz D."/>
            <person name="Laforsch C."/>
            <person name="Lindquist E."/>
            <person name="Lopez J."/>
            <person name="Manak J.R."/>
            <person name="Muller J."/>
            <person name="Pangilinan J."/>
            <person name="Patwardhan R.P."/>
            <person name="Pitluck S."/>
            <person name="Pritham E.J."/>
            <person name="Rechtsteiner A."/>
            <person name="Rho M."/>
            <person name="Rogozin I.B."/>
            <person name="Sakarya O."/>
            <person name="Salamov A."/>
            <person name="Schaack S."/>
            <person name="Shapiro H."/>
            <person name="Shiga Y."/>
            <person name="Skalitzky C."/>
            <person name="Smith Z."/>
            <person name="Souvorov A."/>
            <person name="Sung W."/>
            <person name="Tang Z."/>
            <person name="Tsuchiya D."/>
            <person name="Tu H."/>
            <person name="Vos H."/>
            <person name="Wang M."/>
            <person name="Wolf Y.I."/>
            <person name="Yamagata H."/>
            <person name="Yamada T."/>
            <person name="Ye Y."/>
            <person name="Shaw J.R."/>
            <person name="Andrews J."/>
            <person name="Crease T.J."/>
            <person name="Tang H."/>
            <person name="Lucas S.M."/>
            <person name="Robertson H.M."/>
            <person name="Bork P."/>
            <person name="Koonin E.V."/>
            <person name="Zdobnov E.M."/>
            <person name="Grigoriev I.V."/>
            <person name="Lynch M."/>
            <person name="Boore J.L."/>
        </authorList>
    </citation>
    <scope>NUCLEOTIDE SEQUENCE [LARGE SCALE GENOMIC DNA]</scope>
</reference>
<name>E9H4V6_DAPPU</name>
<dbReference type="EMBL" id="GL732592">
    <property type="protein sequence ID" value="EFX73211.1"/>
    <property type="molecule type" value="Genomic_DNA"/>
</dbReference>
<dbReference type="KEGG" id="dpx:DAPPUDRAFT_253454"/>
<dbReference type="AlphaFoldDB" id="E9H4V6"/>
<protein>
    <submittedName>
        <fullName evidence="1">Uncharacterized protein</fullName>
    </submittedName>
</protein>
<keyword evidence="2" id="KW-1185">Reference proteome</keyword>
<accession>E9H4V6</accession>